<dbReference type="PANTHER" id="PTHR38110:SF1">
    <property type="entry name" value="THIOESTERASE DOMAIN-CONTAINING PROTEIN"/>
    <property type="match status" value="1"/>
</dbReference>
<dbReference type="STRING" id="573729.G2QA72"/>
<dbReference type="RefSeq" id="XP_003661065.1">
    <property type="nucleotide sequence ID" value="XM_003661017.1"/>
</dbReference>
<sequence length="220" mass="24936">MTDLRKQRGISLPTAFSLQPPTEAAPPRPDLAALREDRDKHWTRLELPVNDPLSYARCLRNCVYYDPRGGQPASLVIYKWIRLASGENFTAASLGYVADCWPYVVEAQRPTRSEAEERRRRGESLPLAPDVRLWYPTVVLNLEVKKPLPDEGLEWLQLRIHSKQIKDGRFDLEVVVLDEHGDLVALSNHVNLILSSERNTSRRSTGGERGGGAKEPLSRF</sequence>
<dbReference type="HOGENOM" id="CLU_050730_1_0_1"/>
<accession>G2QA72</accession>
<dbReference type="SUPFAM" id="SSF54637">
    <property type="entry name" value="Thioesterase/thiol ester dehydrase-isomerase"/>
    <property type="match status" value="1"/>
</dbReference>
<reference evidence="3 4" key="1">
    <citation type="journal article" date="2011" name="Nat. Biotechnol.">
        <title>Comparative genomic analysis of the thermophilic biomass-degrading fungi Myceliophthora thermophila and Thielavia terrestris.</title>
        <authorList>
            <person name="Berka R.M."/>
            <person name="Grigoriev I.V."/>
            <person name="Otillar R."/>
            <person name="Salamov A."/>
            <person name="Grimwood J."/>
            <person name="Reid I."/>
            <person name="Ishmael N."/>
            <person name="John T."/>
            <person name="Darmond C."/>
            <person name="Moisan M.-C."/>
            <person name="Henrissat B."/>
            <person name="Coutinho P.M."/>
            <person name="Lombard V."/>
            <person name="Natvig D.O."/>
            <person name="Lindquist E."/>
            <person name="Schmutz J."/>
            <person name="Lucas S."/>
            <person name="Harris P."/>
            <person name="Powlowski J."/>
            <person name="Bellemare A."/>
            <person name="Taylor D."/>
            <person name="Butler G."/>
            <person name="de Vries R.P."/>
            <person name="Allijn I.E."/>
            <person name="van den Brink J."/>
            <person name="Ushinsky S."/>
            <person name="Storms R."/>
            <person name="Powell A.J."/>
            <person name="Paulsen I.T."/>
            <person name="Elbourne L.D.H."/>
            <person name="Baker S.E."/>
            <person name="Magnuson J."/>
            <person name="LaBoissiere S."/>
            <person name="Clutterbuck A.J."/>
            <person name="Martinez D."/>
            <person name="Wogulis M."/>
            <person name="de Leon A.L."/>
            <person name="Rey M.W."/>
            <person name="Tsang A."/>
        </authorList>
    </citation>
    <scope>NUCLEOTIDE SEQUENCE [LARGE SCALE GENOMIC DNA]</scope>
    <source>
        <strain evidence="4">ATCC 42464 / BCRC 31852 / DSM 1799</strain>
    </source>
</reference>
<protein>
    <recommendedName>
        <fullName evidence="2">Acyl-CoA thioesterase-like C-terminal domain-containing protein</fullName>
    </recommendedName>
</protein>
<dbReference type="OrthoDB" id="2532955at2759"/>
<evidence type="ECO:0000313" key="3">
    <source>
        <dbReference type="EMBL" id="AEO55820.1"/>
    </source>
</evidence>
<dbReference type="AlphaFoldDB" id="G2QA72"/>
<dbReference type="OMA" id="YSHITIK"/>
<gene>
    <name evidence="3" type="ORF">MYCTH_2300046</name>
</gene>
<dbReference type="InterPro" id="IPR029069">
    <property type="entry name" value="HotDog_dom_sf"/>
</dbReference>
<proteinExistence type="predicted"/>
<dbReference type="KEGG" id="mtm:MYCTH_2300046"/>
<dbReference type="eggNOG" id="ENOG502S4UX">
    <property type="taxonomic scope" value="Eukaryota"/>
</dbReference>
<name>G2QA72_THET4</name>
<evidence type="ECO:0000256" key="1">
    <source>
        <dbReference type="SAM" id="MobiDB-lite"/>
    </source>
</evidence>
<dbReference type="VEuPathDB" id="FungiDB:MYCTH_2300046"/>
<dbReference type="Proteomes" id="UP000007322">
    <property type="component" value="Chromosome 2"/>
</dbReference>
<dbReference type="PANTHER" id="PTHR38110">
    <property type="entry name" value="CHROMOSOME 23, WHOLE GENOME SHOTGUN SEQUENCE"/>
    <property type="match status" value="1"/>
</dbReference>
<dbReference type="InParanoid" id="G2QA72"/>
<feature type="domain" description="Acyl-CoA thioesterase-like C-terminal" evidence="2">
    <location>
        <begin position="44"/>
        <end position="192"/>
    </location>
</feature>
<dbReference type="InterPro" id="IPR049450">
    <property type="entry name" value="ACOT8-like_C"/>
</dbReference>
<dbReference type="Pfam" id="PF20789">
    <property type="entry name" value="4HBT_3C"/>
    <property type="match status" value="1"/>
</dbReference>
<dbReference type="InterPro" id="IPR042171">
    <property type="entry name" value="Acyl-CoA_hotdog"/>
</dbReference>
<organism evidence="3 4">
    <name type="scientific">Thermothelomyces thermophilus (strain ATCC 42464 / BCRC 31852 / DSM 1799)</name>
    <name type="common">Sporotrichum thermophile</name>
    <dbReference type="NCBI Taxonomy" id="573729"/>
    <lineage>
        <taxon>Eukaryota</taxon>
        <taxon>Fungi</taxon>
        <taxon>Dikarya</taxon>
        <taxon>Ascomycota</taxon>
        <taxon>Pezizomycotina</taxon>
        <taxon>Sordariomycetes</taxon>
        <taxon>Sordariomycetidae</taxon>
        <taxon>Sordariales</taxon>
        <taxon>Chaetomiaceae</taxon>
        <taxon>Thermothelomyces</taxon>
    </lineage>
</organism>
<evidence type="ECO:0000259" key="2">
    <source>
        <dbReference type="Pfam" id="PF20789"/>
    </source>
</evidence>
<dbReference type="GeneID" id="11511727"/>
<dbReference type="Gene3D" id="2.40.160.210">
    <property type="entry name" value="Acyl-CoA thioesterase, double hotdog domain"/>
    <property type="match status" value="1"/>
</dbReference>
<feature type="region of interest" description="Disordered" evidence="1">
    <location>
        <begin position="197"/>
        <end position="220"/>
    </location>
</feature>
<keyword evidence="4" id="KW-1185">Reference proteome</keyword>
<evidence type="ECO:0000313" key="4">
    <source>
        <dbReference type="Proteomes" id="UP000007322"/>
    </source>
</evidence>
<dbReference type="InterPro" id="IPR052389">
    <property type="entry name" value="Sec_Metab_Biosynth-Assoc"/>
</dbReference>
<dbReference type="EMBL" id="CP003003">
    <property type="protein sequence ID" value="AEO55820.1"/>
    <property type="molecule type" value="Genomic_DNA"/>
</dbReference>